<dbReference type="AlphaFoldDB" id="A0A370SRC8"/>
<dbReference type="RefSeq" id="WP_181818464.1">
    <property type="nucleotide sequence ID" value="NZ_QRAV01000004.1"/>
</dbReference>
<dbReference type="Proteomes" id="UP000255365">
    <property type="component" value="Unassembled WGS sequence"/>
</dbReference>
<organism evidence="1 2">
    <name type="scientific">Pseudomonas jessenii</name>
    <dbReference type="NCBI Taxonomy" id="77298"/>
    <lineage>
        <taxon>Bacteria</taxon>
        <taxon>Pseudomonadati</taxon>
        <taxon>Pseudomonadota</taxon>
        <taxon>Gammaproteobacteria</taxon>
        <taxon>Pseudomonadales</taxon>
        <taxon>Pseudomonadaceae</taxon>
        <taxon>Pseudomonas</taxon>
    </lineage>
</organism>
<evidence type="ECO:0000313" key="1">
    <source>
        <dbReference type="EMBL" id="RDL22251.1"/>
    </source>
</evidence>
<name>A0A370SRC8_PSEJE</name>
<protein>
    <submittedName>
        <fullName evidence="1">Uncharacterized protein</fullName>
    </submittedName>
</protein>
<reference evidence="1 2" key="1">
    <citation type="submission" date="2018-07" db="EMBL/GenBank/DDBJ databases">
        <title>Genome sequencing of rice bacterial endophytes.</title>
        <authorList>
            <person name="Venturi V."/>
        </authorList>
    </citation>
    <scope>NUCLEOTIDE SEQUENCE [LARGE SCALE GENOMIC DNA]</scope>
    <source>
        <strain evidence="1 2">E2333</strain>
    </source>
</reference>
<comment type="caution">
    <text evidence="1">The sequence shown here is derived from an EMBL/GenBank/DDBJ whole genome shotgun (WGS) entry which is preliminary data.</text>
</comment>
<dbReference type="EMBL" id="QRAV01000004">
    <property type="protein sequence ID" value="RDL22251.1"/>
    <property type="molecule type" value="Genomic_DNA"/>
</dbReference>
<accession>A0A370SRC8</accession>
<gene>
    <name evidence="1" type="ORF">DEU51_104204</name>
</gene>
<proteinExistence type="predicted"/>
<evidence type="ECO:0000313" key="2">
    <source>
        <dbReference type="Proteomes" id="UP000255365"/>
    </source>
</evidence>
<sequence length="52" mass="5883">MPIDYQLLLQMAYEMPGQRFTDFQATVELMETIGAQCNKGLSKRSKAINADD</sequence>